<gene>
    <name evidence="7" type="ORF">LTR36_004747</name>
</gene>
<dbReference type="PROSITE" id="PS50011">
    <property type="entry name" value="PROTEIN_KINASE_DOM"/>
    <property type="match status" value="1"/>
</dbReference>
<evidence type="ECO:0000256" key="4">
    <source>
        <dbReference type="ARBA" id="ARBA00022777"/>
    </source>
</evidence>
<organism evidence="7 8">
    <name type="scientific">Oleoguttula mirabilis</name>
    <dbReference type="NCBI Taxonomy" id="1507867"/>
    <lineage>
        <taxon>Eukaryota</taxon>
        <taxon>Fungi</taxon>
        <taxon>Dikarya</taxon>
        <taxon>Ascomycota</taxon>
        <taxon>Pezizomycotina</taxon>
        <taxon>Dothideomycetes</taxon>
        <taxon>Dothideomycetidae</taxon>
        <taxon>Mycosphaerellales</taxon>
        <taxon>Teratosphaeriaceae</taxon>
        <taxon>Oleoguttula</taxon>
    </lineage>
</organism>
<evidence type="ECO:0000259" key="6">
    <source>
        <dbReference type="PROSITE" id="PS50011"/>
    </source>
</evidence>
<proteinExistence type="predicted"/>
<evidence type="ECO:0000256" key="1">
    <source>
        <dbReference type="ARBA" id="ARBA00012513"/>
    </source>
</evidence>
<accession>A0AAV9JGN1</accession>
<dbReference type="AlphaFoldDB" id="A0AAV9JGN1"/>
<dbReference type="EMBL" id="JAVFHQ010000028">
    <property type="protein sequence ID" value="KAK4543973.1"/>
    <property type="molecule type" value="Genomic_DNA"/>
</dbReference>
<evidence type="ECO:0000256" key="3">
    <source>
        <dbReference type="ARBA" id="ARBA00022741"/>
    </source>
</evidence>
<dbReference type="InterPro" id="IPR050660">
    <property type="entry name" value="NEK_Ser/Thr_kinase"/>
</dbReference>
<dbReference type="PANTHER" id="PTHR43671">
    <property type="entry name" value="SERINE/THREONINE-PROTEIN KINASE NEK"/>
    <property type="match status" value="1"/>
</dbReference>
<dbReference type="PROSITE" id="PS00108">
    <property type="entry name" value="PROTEIN_KINASE_ST"/>
    <property type="match status" value="1"/>
</dbReference>
<protein>
    <recommendedName>
        <fullName evidence="1">non-specific serine/threonine protein kinase</fullName>
        <ecNumber evidence="1">2.7.11.1</ecNumber>
    </recommendedName>
</protein>
<dbReference type="SMART" id="SM00220">
    <property type="entry name" value="S_TKc"/>
    <property type="match status" value="1"/>
</dbReference>
<reference evidence="7 8" key="1">
    <citation type="submission" date="2021-11" db="EMBL/GenBank/DDBJ databases">
        <title>Black yeast isolated from Biological Soil Crust.</title>
        <authorList>
            <person name="Kurbessoian T."/>
        </authorList>
    </citation>
    <scope>NUCLEOTIDE SEQUENCE [LARGE SCALE GENOMIC DNA]</scope>
    <source>
        <strain evidence="7 8">CCFEE 5522</strain>
    </source>
</reference>
<keyword evidence="5" id="KW-0067">ATP-binding</keyword>
<keyword evidence="8" id="KW-1185">Reference proteome</keyword>
<sequence length="593" mass="66719">MADILDTGTEAQDCQRFIDFALLLVDDDDKRKETLHQTLTTEWTAQPPQNQQAITGFLLAIETHFTAPLQTAFATAQTLAVQLNEDPNGRPSPARLRALRDYYANLEIRGNIQSERVVALQTLVDEYVVVAGFSEDVVALFRHRVAQAHQGIETAQEECGRIAGMVHDMEATPGLNARKVPLFSDAAGRAMKLQRVRAEAREPPFEYDLPLTPSNWIAAKSLGGGLSQACLWVDVDPATGDIRQRIVRKDTPVSRGEWADATKWYKLDMRRRKTSTKMRPRVPMEYHIQRALQDQPGAHYVAMALKCEVDVERLLYRLYLPYCPYGDLESLIDRYDRENMYLPEPLLWRIFGCLAETGMIMERGALIAGDDEDDDDATAVKGWMEIVHRDLKPANVFLDLASETTYPRYPTPRLADFGLAIQTWKEDPMNPTIYNRGGGTPGYFPPEQSSYMDIQTREPVDDFKLLAHTNVWGIGAIMWSLAHRQIIDDDLEYLADDTQERAVGDQRTAHLSPELLDAIQACMRFDPAQRITFAALHRDIRAFVASRAGDGGVGDYLDQARRGVQEEDGDFDVFELGGEGYQVGFAFEGPGRG</sequence>
<dbReference type="InterPro" id="IPR000719">
    <property type="entry name" value="Prot_kinase_dom"/>
</dbReference>
<dbReference type="Gene3D" id="1.10.510.10">
    <property type="entry name" value="Transferase(Phosphotransferase) domain 1"/>
    <property type="match status" value="1"/>
</dbReference>
<evidence type="ECO:0000313" key="8">
    <source>
        <dbReference type="Proteomes" id="UP001324427"/>
    </source>
</evidence>
<keyword evidence="4" id="KW-0418">Kinase</keyword>
<evidence type="ECO:0000256" key="5">
    <source>
        <dbReference type="ARBA" id="ARBA00022840"/>
    </source>
</evidence>
<dbReference type="GO" id="GO:0004674">
    <property type="term" value="F:protein serine/threonine kinase activity"/>
    <property type="evidence" value="ECO:0007669"/>
    <property type="project" value="UniProtKB-EC"/>
</dbReference>
<dbReference type="InterPro" id="IPR008271">
    <property type="entry name" value="Ser/Thr_kinase_AS"/>
</dbReference>
<keyword evidence="2" id="KW-0808">Transferase</keyword>
<dbReference type="SUPFAM" id="SSF56112">
    <property type="entry name" value="Protein kinase-like (PK-like)"/>
    <property type="match status" value="1"/>
</dbReference>
<comment type="caution">
    <text evidence="7">The sequence shown here is derived from an EMBL/GenBank/DDBJ whole genome shotgun (WGS) entry which is preliminary data.</text>
</comment>
<evidence type="ECO:0000256" key="2">
    <source>
        <dbReference type="ARBA" id="ARBA00022679"/>
    </source>
</evidence>
<dbReference type="GO" id="GO:0005524">
    <property type="term" value="F:ATP binding"/>
    <property type="evidence" value="ECO:0007669"/>
    <property type="project" value="UniProtKB-KW"/>
</dbReference>
<evidence type="ECO:0000313" key="7">
    <source>
        <dbReference type="EMBL" id="KAK4543973.1"/>
    </source>
</evidence>
<feature type="domain" description="Protein kinase" evidence="6">
    <location>
        <begin position="216"/>
        <end position="544"/>
    </location>
</feature>
<dbReference type="EC" id="2.7.11.1" evidence="1"/>
<dbReference type="Pfam" id="PF00069">
    <property type="entry name" value="Pkinase"/>
    <property type="match status" value="1"/>
</dbReference>
<name>A0AAV9JGN1_9PEZI</name>
<dbReference type="Proteomes" id="UP001324427">
    <property type="component" value="Unassembled WGS sequence"/>
</dbReference>
<dbReference type="InterPro" id="IPR011009">
    <property type="entry name" value="Kinase-like_dom_sf"/>
</dbReference>
<dbReference type="PANTHER" id="PTHR43671:SF13">
    <property type="entry name" value="SERINE_THREONINE-PROTEIN KINASE NEK2"/>
    <property type="match status" value="1"/>
</dbReference>
<keyword evidence="3" id="KW-0547">Nucleotide-binding</keyword>